<dbReference type="SUPFAM" id="SSF54427">
    <property type="entry name" value="NTF2-like"/>
    <property type="match status" value="1"/>
</dbReference>
<evidence type="ECO:0000313" key="3">
    <source>
        <dbReference type="Proteomes" id="UP001369736"/>
    </source>
</evidence>
<dbReference type="InterPro" id="IPR037401">
    <property type="entry name" value="SnoaL-like"/>
</dbReference>
<dbReference type="Gene3D" id="3.10.450.50">
    <property type="match status" value="1"/>
</dbReference>
<evidence type="ECO:0000259" key="1">
    <source>
        <dbReference type="Pfam" id="PF13474"/>
    </source>
</evidence>
<name>A0ABU8M1R5_9PSEU</name>
<dbReference type="InterPro" id="IPR032710">
    <property type="entry name" value="NTF2-like_dom_sf"/>
</dbReference>
<gene>
    <name evidence="2" type="ORF">WCD58_09125</name>
</gene>
<dbReference type="EMBL" id="JBBEGM010000002">
    <property type="protein sequence ID" value="MEJ2861316.1"/>
    <property type="molecule type" value="Genomic_DNA"/>
</dbReference>
<comment type="caution">
    <text evidence="2">The sequence shown here is derived from an EMBL/GenBank/DDBJ whole genome shotgun (WGS) entry which is preliminary data.</text>
</comment>
<feature type="domain" description="SnoaL-like" evidence="1">
    <location>
        <begin position="18"/>
        <end position="134"/>
    </location>
</feature>
<dbReference type="Proteomes" id="UP001369736">
    <property type="component" value="Unassembled WGS sequence"/>
</dbReference>
<proteinExistence type="predicted"/>
<organism evidence="2 3">
    <name type="scientific">Actinomycetospora flava</name>
    <dbReference type="NCBI Taxonomy" id="3129232"/>
    <lineage>
        <taxon>Bacteria</taxon>
        <taxon>Bacillati</taxon>
        <taxon>Actinomycetota</taxon>
        <taxon>Actinomycetes</taxon>
        <taxon>Pseudonocardiales</taxon>
        <taxon>Pseudonocardiaceae</taxon>
        <taxon>Actinomycetospora</taxon>
    </lineage>
</organism>
<dbReference type="Pfam" id="PF13474">
    <property type="entry name" value="SnoaL_3"/>
    <property type="match status" value="1"/>
</dbReference>
<sequence>MTTTTEAPADFRAFLDRVDDALDAMFTGDPQPYADLWAQRDDVTLCGAWGTVEKGHADVTRTFAWVGSRFSDGTREREEPDVIVVDGDLAWTVGFERGHVRVDGGPLAPMVIRVTHGFRRVDGDWRLTHRHADFPPPDPRKTQDS</sequence>
<accession>A0ABU8M1R5</accession>
<evidence type="ECO:0000313" key="2">
    <source>
        <dbReference type="EMBL" id="MEJ2861316.1"/>
    </source>
</evidence>
<reference evidence="2 3" key="1">
    <citation type="submission" date="2024-03" db="EMBL/GenBank/DDBJ databases">
        <title>Actinomycetospora sp. OC33-EN07, a novel actinomycete isolated from wild orchid (Aerides multiflora).</title>
        <authorList>
            <person name="Suriyachadkun C."/>
        </authorList>
    </citation>
    <scope>NUCLEOTIDE SEQUENCE [LARGE SCALE GENOMIC DNA]</scope>
    <source>
        <strain evidence="2 3">OC33-EN07</strain>
    </source>
</reference>
<keyword evidence="3" id="KW-1185">Reference proteome</keyword>
<dbReference type="RefSeq" id="WP_337701823.1">
    <property type="nucleotide sequence ID" value="NZ_JBBEGM010000002.1"/>
</dbReference>
<protein>
    <submittedName>
        <fullName evidence="2">Nuclear transport factor 2 family protein</fullName>
    </submittedName>
</protein>